<accession>A0A6J6BRX4</accession>
<feature type="transmembrane region" description="Helical" evidence="1">
    <location>
        <begin position="79"/>
        <end position="102"/>
    </location>
</feature>
<evidence type="ECO:0000313" key="3">
    <source>
        <dbReference type="EMBL" id="CAB4618751.1"/>
    </source>
</evidence>
<dbReference type="Pfam" id="PF07332">
    <property type="entry name" value="Phage_holin_3_6"/>
    <property type="match status" value="1"/>
</dbReference>
<organism evidence="2">
    <name type="scientific">freshwater metagenome</name>
    <dbReference type="NCBI Taxonomy" id="449393"/>
    <lineage>
        <taxon>unclassified sequences</taxon>
        <taxon>metagenomes</taxon>
        <taxon>ecological metagenomes</taxon>
    </lineage>
</organism>
<dbReference type="EMBL" id="CAEZVF010000040">
    <property type="protein sequence ID" value="CAB4618751.1"/>
    <property type="molecule type" value="Genomic_DNA"/>
</dbReference>
<keyword evidence="1" id="KW-1133">Transmembrane helix</keyword>
<feature type="transmembrane region" description="Helical" evidence="1">
    <location>
        <begin position="47"/>
        <end position="73"/>
    </location>
</feature>
<keyword evidence="1" id="KW-0812">Transmembrane</keyword>
<reference evidence="2" key="1">
    <citation type="submission" date="2020-05" db="EMBL/GenBank/DDBJ databases">
        <authorList>
            <person name="Chiriac C."/>
            <person name="Salcher M."/>
            <person name="Ghai R."/>
            <person name="Kavagutti S V."/>
        </authorList>
    </citation>
    <scope>NUCLEOTIDE SEQUENCE</scope>
</reference>
<evidence type="ECO:0000256" key="1">
    <source>
        <dbReference type="SAM" id="Phobius"/>
    </source>
</evidence>
<evidence type="ECO:0000313" key="2">
    <source>
        <dbReference type="EMBL" id="CAB4541900.1"/>
    </source>
</evidence>
<name>A0A6J6BRX4_9ZZZZ</name>
<keyword evidence="1" id="KW-0472">Membrane</keyword>
<proteinExistence type="predicted"/>
<gene>
    <name evidence="2" type="ORF">UFOPK1446_00452</name>
    <name evidence="3" type="ORF">UFOPK1939_00404</name>
</gene>
<dbReference type="AlphaFoldDB" id="A0A6J6BRX4"/>
<protein>
    <submittedName>
        <fullName evidence="2">Unannotated protein</fullName>
    </submittedName>
</protein>
<sequence length="152" mass="16352">MSNSNGDRSIGQLFASIMEDISSLIRGEIALAKAEVRKSAQMAARGAGLIGGAIFLATLCFIFLLVALSYAIASALNGRVWAGFLIVALLLLIITAIMGYFAKRHFDQVKGPERAQAQSEATLNTLRAMPDKFIDAFERAMPENKESPGSRS</sequence>
<dbReference type="InterPro" id="IPR009937">
    <property type="entry name" value="Phage_holin_3_6"/>
</dbReference>
<dbReference type="EMBL" id="CAEZSO010000070">
    <property type="protein sequence ID" value="CAB4541900.1"/>
    <property type="molecule type" value="Genomic_DNA"/>
</dbReference>